<evidence type="ECO:0000259" key="10">
    <source>
        <dbReference type="Pfam" id="PF00909"/>
    </source>
</evidence>
<feature type="transmembrane region" description="Helical" evidence="8">
    <location>
        <begin position="83"/>
        <end position="101"/>
    </location>
</feature>
<dbReference type="PANTHER" id="PTHR43029:SF4">
    <property type="entry name" value="AMMONIUM TRANSPORTER MEP1-RELATED"/>
    <property type="match status" value="1"/>
</dbReference>
<dbReference type="PROSITE" id="PS01219">
    <property type="entry name" value="AMMONIUM_TRANSP"/>
    <property type="match status" value="1"/>
</dbReference>
<evidence type="ECO:0000256" key="6">
    <source>
        <dbReference type="ARBA" id="ARBA00023136"/>
    </source>
</evidence>
<comment type="caution">
    <text evidence="11">The sequence shown here is derived from an EMBL/GenBank/DDBJ whole genome shotgun (WGS) entry which is preliminary data.</text>
</comment>
<dbReference type="SUPFAM" id="SSF111352">
    <property type="entry name" value="Ammonium transporter"/>
    <property type="match status" value="1"/>
</dbReference>
<dbReference type="GO" id="GO:0005886">
    <property type="term" value="C:plasma membrane"/>
    <property type="evidence" value="ECO:0007669"/>
    <property type="project" value="UniProtKB-SubCell"/>
</dbReference>
<keyword evidence="6 8" id="KW-0472">Membrane</keyword>
<dbReference type="GO" id="GO:0008519">
    <property type="term" value="F:ammonium channel activity"/>
    <property type="evidence" value="ECO:0007669"/>
    <property type="project" value="InterPro"/>
</dbReference>
<evidence type="ECO:0000256" key="8">
    <source>
        <dbReference type="RuleBase" id="RU362002"/>
    </source>
</evidence>
<sequence>MVPGLGFLYSGEFSRLSRRKNALALLWVVVFSNAVVIFQWYFWGYSLAFSASATNGFIGNLRHFGLRHVLAEPSPGSPLIPELLYSFYQLEFCCVTVAILMGGVAERGRVMPAMVFAFLWATLVYCPVACWGWGLNGWGFKWGVLDYAGGGPVEIGSGVGGLAYSWVLGRRKQSQLMNFRPHNVSLVVLGTFMLWFGWLGFNAGSAFGANLRAVTAAWNSNITAAFGGVTWCLLDFRLERKYTMVGFCSGTIAGLVAATPASGYITLWGSVILGIVTGAVCNYGTKIKYLVGIDDALDLFAEHALGGILGLLANGLFADGEIIALDGVNTAQLYIQFTYVVACCAYVFVVTAILAKLVDVIPGLGLRASEDGEILGMDDDQIGEFVQDFVEVRRDFDSWNAPAPGPKAEGLQQRHNVAAGDRHGVPDHSARDEARVPYAPENDRSSNEKAE</sequence>
<dbReference type="Pfam" id="PF00909">
    <property type="entry name" value="Ammonium_transp"/>
    <property type="match status" value="1"/>
</dbReference>
<evidence type="ECO:0000256" key="2">
    <source>
        <dbReference type="ARBA" id="ARBA00005887"/>
    </source>
</evidence>
<evidence type="ECO:0000256" key="7">
    <source>
        <dbReference type="ARBA" id="ARBA00023177"/>
    </source>
</evidence>
<evidence type="ECO:0000256" key="4">
    <source>
        <dbReference type="ARBA" id="ARBA00022692"/>
    </source>
</evidence>
<keyword evidence="12" id="KW-1185">Reference proteome</keyword>
<feature type="transmembrane region" description="Helical" evidence="8">
    <location>
        <begin position="213"/>
        <end position="234"/>
    </location>
</feature>
<feature type="transmembrane region" description="Helical" evidence="8">
    <location>
        <begin position="21"/>
        <end position="42"/>
    </location>
</feature>
<feature type="transmembrane region" description="Helical" evidence="8">
    <location>
        <begin position="147"/>
        <end position="169"/>
    </location>
</feature>
<dbReference type="Gene3D" id="1.10.3430.10">
    <property type="entry name" value="Ammonium transporter AmtB like domains"/>
    <property type="match status" value="1"/>
</dbReference>
<dbReference type="OrthoDB" id="534912at2759"/>
<feature type="region of interest" description="Disordered" evidence="9">
    <location>
        <begin position="401"/>
        <end position="451"/>
    </location>
</feature>
<dbReference type="InterPro" id="IPR024041">
    <property type="entry name" value="NH4_transpt_AmtB-like_dom"/>
</dbReference>
<feature type="domain" description="Ammonium transporter AmtB-like" evidence="10">
    <location>
        <begin position="1"/>
        <end position="385"/>
    </location>
</feature>
<dbReference type="NCBIfam" id="TIGR00836">
    <property type="entry name" value="amt"/>
    <property type="match status" value="1"/>
</dbReference>
<keyword evidence="3 8" id="KW-0813">Transport</keyword>
<dbReference type="InterPro" id="IPR029020">
    <property type="entry name" value="Ammonium/urea_transptr"/>
</dbReference>
<keyword evidence="5 8" id="KW-1133">Transmembrane helix</keyword>
<organism evidence="11 12">
    <name type="scientific">Ceratobasidium theobromae</name>
    <dbReference type="NCBI Taxonomy" id="1582974"/>
    <lineage>
        <taxon>Eukaryota</taxon>
        <taxon>Fungi</taxon>
        <taxon>Dikarya</taxon>
        <taxon>Basidiomycota</taxon>
        <taxon>Agaricomycotina</taxon>
        <taxon>Agaricomycetes</taxon>
        <taxon>Cantharellales</taxon>
        <taxon>Ceratobasidiaceae</taxon>
        <taxon>Ceratobasidium</taxon>
    </lineage>
</organism>
<dbReference type="EMBL" id="SSOP01000015">
    <property type="protein sequence ID" value="KAB5594877.1"/>
    <property type="molecule type" value="Genomic_DNA"/>
</dbReference>
<evidence type="ECO:0000256" key="5">
    <source>
        <dbReference type="ARBA" id="ARBA00022989"/>
    </source>
</evidence>
<feature type="compositionally biased region" description="Basic and acidic residues" evidence="9">
    <location>
        <begin position="420"/>
        <end position="451"/>
    </location>
</feature>
<evidence type="ECO:0000256" key="9">
    <source>
        <dbReference type="SAM" id="MobiDB-lite"/>
    </source>
</evidence>
<feature type="transmembrane region" description="Helical" evidence="8">
    <location>
        <begin position="296"/>
        <end position="317"/>
    </location>
</feature>
<protein>
    <recommendedName>
        <fullName evidence="8">Ammonium transporter</fullName>
    </recommendedName>
</protein>
<evidence type="ECO:0000313" key="11">
    <source>
        <dbReference type="EMBL" id="KAB5594877.1"/>
    </source>
</evidence>
<feature type="transmembrane region" description="Helical" evidence="8">
    <location>
        <begin position="181"/>
        <end position="201"/>
    </location>
</feature>
<dbReference type="Proteomes" id="UP000383932">
    <property type="component" value="Unassembled WGS sequence"/>
</dbReference>
<comment type="subcellular location">
    <subcellularLocation>
        <location evidence="8">Cell membrane</location>
        <topology evidence="8">Multi-pass membrane protein</topology>
    </subcellularLocation>
    <subcellularLocation>
        <location evidence="1">Membrane</location>
        <topology evidence="1">Multi-pass membrane protein</topology>
    </subcellularLocation>
</comment>
<name>A0A5N5QUJ4_9AGAM</name>
<dbReference type="PANTHER" id="PTHR43029">
    <property type="entry name" value="AMMONIUM TRANSPORTER MEP2"/>
    <property type="match status" value="1"/>
</dbReference>
<accession>A0A5N5QUJ4</accession>
<feature type="transmembrane region" description="Helical" evidence="8">
    <location>
        <begin position="241"/>
        <end position="259"/>
    </location>
</feature>
<proteinExistence type="inferred from homology"/>
<comment type="similarity">
    <text evidence="2 8">Belongs to the ammonia transporter channel (TC 1.A.11.2) family.</text>
</comment>
<feature type="transmembrane region" description="Helical" evidence="8">
    <location>
        <begin position="337"/>
        <end position="358"/>
    </location>
</feature>
<dbReference type="FunFam" id="1.10.3430.10:FF:000003">
    <property type="entry name" value="Ammonium transporter"/>
    <property type="match status" value="1"/>
</dbReference>
<feature type="transmembrane region" description="Helical" evidence="8">
    <location>
        <begin position="265"/>
        <end position="284"/>
    </location>
</feature>
<feature type="transmembrane region" description="Helical" evidence="8">
    <location>
        <begin position="113"/>
        <end position="135"/>
    </location>
</feature>
<dbReference type="InterPro" id="IPR001905">
    <property type="entry name" value="Ammonium_transpt"/>
</dbReference>
<gene>
    <name evidence="11" type="ORF">CTheo_1692</name>
</gene>
<keyword evidence="7 8" id="KW-0924">Ammonia transport</keyword>
<evidence type="ECO:0000256" key="3">
    <source>
        <dbReference type="ARBA" id="ARBA00022448"/>
    </source>
</evidence>
<keyword evidence="4 8" id="KW-0812">Transmembrane</keyword>
<reference evidence="11 12" key="1">
    <citation type="journal article" date="2019" name="Fungal Biol. Biotechnol.">
        <title>Draft genome sequence of fastidious pathogen Ceratobasidium theobromae, which causes vascular-streak dieback in Theobroma cacao.</title>
        <authorList>
            <person name="Ali S.S."/>
            <person name="Asman A."/>
            <person name="Shao J."/>
            <person name="Firmansyah A.P."/>
            <person name="Susilo A.W."/>
            <person name="Rosmana A."/>
            <person name="McMahon P."/>
            <person name="Junaid M."/>
            <person name="Guest D."/>
            <person name="Kheng T.Y."/>
            <person name="Meinhardt L.W."/>
            <person name="Bailey B.A."/>
        </authorList>
    </citation>
    <scope>NUCLEOTIDE SEQUENCE [LARGE SCALE GENOMIC DNA]</scope>
    <source>
        <strain evidence="11 12">CT2</strain>
    </source>
</reference>
<evidence type="ECO:0000256" key="1">
    <source>
        <dbReference type="ARBA" id="ARBA00004141"/>
    </source>
</evidence>
<dbReference type="AlphaFoldDB" id="A0A5N5QUJ4"/>
<dbReference type="InterPro" id="IPR018047">
    <property type="entry name" value="Ammonium_transpt_CS"/>
</dbReference>
<evidence type="ECO:0000313" key="12">
    <source>
        <dbReference type="Proteomes" id="UP000383932"/>
    </source>
</evidence>